<evidence type="ECO:0000313" key="2">
    <source>
        <dbReference type="EMBL" id="RLP12981.1"/>
    </source>
</evidence>
<dbReference type="Proteomes" id="UP000279336">
    <property type="component" value="Unassembled WGS sequence"/>
</dbReference>
<accession>A0A383S6K5</accession>
<dbReference type="OrthoDB" id="4567939at2"/>
<keyword evidence="4" id="KW-1185">Reference proteome</keyword>
<feature type="compositionally biased region" description="Pro residues" evidence="1">
    <location>
        <begin position="184"/>
        <end position="199"/>
    </location>
</feature>
<keyword evidence="3" id="KW-0238">DNA-binding</keyword>
<reference evidence="4" key="1">
    <citation type="submission" date="2018-08" db="EMBL/GenBank/DDBJ databases">
        <authorList>
            <person name="Hornung B."/>
        </authorList>
    </citation>
    <scope>NUCLEOTIDE SEQUENCE [LARGE SCALE GENOMIC DNA]</scope>
</reference>
<dbReference type="SUPFAM" id="SSF46689">
    <property type="entry name" value="Homeodomain-like"/>
    <property type="match status" value="1"/>
</dbReference>
<feature type="region of interest" description="Disordered" evidence="1">
    <location>
        <begin position="177"/>
        <end position="199"/>
    </location>
</feature>
<dbReference type="EMBL" id="UNQJ01000003">
    <property type="protein sequence ID" value="SYZ32896.1"/>
    <property type="molecule type" value="Genomic_DNA"/>
</dbReference>
<proteinExistence type="predicted"/>
<dbReference type="GO" id="GO:0003677">
    <property type="term" value="F:DNA binding"/>
    <property type="evidence" value="ECO:0007669"/>
    <property type="project" value="UniProtKB-KW"/>
</dbReference>
<dbReference type="RefSeq" id="WP_119161265.1">
    <property type="nucleotide sequence ID" value="NZ_LR134442.1"/>
</dbReference>
<reference evidence="2 5" key="3">
    <citation type="submission" date="2018-10" db="EMBL/GenBank/DDBJ databases">
        <title>Propionibacterium australiense Genome Sequencing and Assembly.</title>
        <authorList>
            <person name="Bernier A.-M."/>
            <person name="Bernard K."/>
        </authorList>
    </citation>
    <scope>NUCLEOTIDE SEQUENCE [LARGE SCALE GENOMIC DNA]</scope>
    <source>
        <strain evidence="2 5">NML98A078</strain>
    </source>
</reference>
<evidence type="ECO:0000313" key="3">
    <source>
        <dbReference type="EMBL" id="SYZ32896.1"/>
    </source>
</evidence>
<dbReference type="AlphaFoldDB" id="A0A383S6K5"/>
<name>A0A383S6K5_9ACTN</name>
<dbReference type="Proteomes" id="UP000263928">
    <property type="component" value="Unassembled WGS sequence"/>
</dbReference>
<dbReference type="Gene3D" id="1.10.357.10">
    <property type="entry name" value="Tetracycline Repressor, domain 2"/>
    <property type="match status" value="1"/>
</dbReference>
<gene>
    <name evidence="2" type="ORF">D7U36_00690</name>
    <name evidence="3" type="ORF">PROPAUS_0807</name>
</gene>
<protein>
    <submittedName>
        <fullName evidence="3">DNA-binding HTH domain, TetR-type</fullName>
    </submittedName>
    <submittedName>
        <fullName evidence="2">TetR family transcriptional regulator</fullName>
    </submittedName>
</protein>
<dbReference type="EMBL" id="RCIW01000001">
    <property type="protein sequence ID" value="RLP12981.1"/>
    <property type="molecule type" value="Genomic_DNA"/>
</dbReference>
<evidence type="ECO:0000313" key="5">
    <source>
        <dbReference type="Proteomes" id="UP000279336"/>
    </source>
</evidence>
<organism evidence="3 4">
    <name type="scientific">Propionibacterium australiense</name>
    <dbReference type="NCBI Taxonomy" id="119981"/>
    <lineage>
        <taxon>Bacteria</taxon>
        <taxon>Bacillati</taxon>
        <taxon>Actinomycetota</taxon>
        <taxon>Actinomycetes</taxon>
        <taxon>Propionibacteriales</taxon>
        <taxon>Propionibacteriaceae</taxon>
        <taxon>Propionibacterium</taxon>
    </lineage>
</organism>
<evidence type="ECO:0000256" key="1">
    <source>
        <dbReference type="SAM" id="MobiDB-lite"/>
    </source>
</evidence>
<dbReference type="InterPro" id="IPR009057">
    <property type="entry name" value="Homeodomain-like_sf"/>
</dbReference>
<evidence type="ECO:0000313" key="4">
    <source>
        <dbReference type="Proteomes" id="UP000263928"/>
    </source>
</evidence>
<reference evidence="3" key="2">
    <citation type="submission" date="2018-08" db="EMBL/GenBank/DDBJ databases">
        <authorList>
            <person name="Ferrada E.E."/>
            <person name="Latorre B.A."/>
        </authorList>
    </citation>
    <scope>NUCLEOTIDE SEQUENCE [LARGE SCALE GENOMIC DNA]</scope>
    <source>
        <strain evidence="3">Propionibacterium_australiense1</strain>
    </source>
</reference>
<sequence>MTTRPGSEHIRAAIIEAALSRIIAGGAERVSLRPLMSELSLTTGAFYRCFPGGREDLLDAVARTASQLVLDRLPDLTTLDALTPRDALLGLGRGLIELMGEQGRLVEFVLSHPLADEEGPYPLARFAQTIAERAAVAHGLDAGLLFAQVWAFICGLGQLTRLGLVTEPEPLMNATLGALLNGDEPPPPPEPASPPEEYS</sequence>